<organism evidence="1 2">
    <name type="scientific">Lophiostoma macrostomum CBS 122681</name>
    <dbReference type="NCBI Taxonomy" id="1314788"/>
    <lineage>
        <taxon>Eukaryota</taxon>
        <taxon>Fungi</taxon>
        <taxon>Dikarya</taxon>
        <taxon>Ascomycota</taxon>
        <taxon>Pezizomycotina</taxon>
        <taxon>Dothideomycetes</taxon>
        <taxon>Pleosporomycetidae</taxon>
        <taxon>Pleosporales</taxon>
        <taxon>Lophiostomataceae</taxon>
        <taxon>Lophiostoma</taxon>
    </lineage>
</organism>
<dbReference type="Proteomes" id="UP000799324">
    <property type="component" value="Unassembled WGS sequence"/>
</dbReference>
<protein>
    <submittedName>
        <fullName evidence="1">Uncharacterized protein</fullName>
    </submittedName>
</protein>
<sequence length="450" mass="50917">MIAFQLQSSYQWGEHWSVPAHRYLALRNLPAGGKQEDLLGYHTVVWARMNDKDQKEANAAMKLLKKKVPDPKPIFSRIQKYLAANVGPSLDARFLRHANPLICGAHSLEMRVKYEEFGMRFANSYAVLSGMAQLYHALRHICYLNGTWPDMENLIAHHRKEIFFGMLPKEPQKMYSHVRLVSGTHSALISEEQRIQRSGRQPKSLNLRRSGRDKISWDLIPSKICAVLRDYFNGRDESARTLARLHGLAQEEKALSQGRVNHTASSRVVSNVQELKEFADYLQVALDRSFSIDYATLTRTCNALLKRIDEGIKTTLYAQNVRPEWHWKVPSLTGYTTVLNVLADIVVANANTQGVSRPDPPFSRNAREAVVAARILQEYIQAGAVGVSGENTVVGVTEFQRDKMPRRKVNVGGNARSGAQFVYDRNEEHRLVNRETKKDMARRAAAGQLG</sequence>
<reference evidence="1" key="1">
    <citation type="journal article" date="2020" name="Stud. Mycol.">
        <title>101 Dothideomycetes genomes: a test case for predicting lifestyles and emergence of pathogens.</title>
        <authorList>
            <person name="Haridas S."/>
            <person name="Albert R."/>
            <person name="Binder M."/>
            <person name="Bloem J."/>
            <person name="Labutti K."/>
            <person name="Salamov A."/>
            <person name="Andreopoulos B."/>
            <person name="Baker S."/>
            <person name="Barry K."/>
            <person name="Bills G."/>
            <person name="Bluhm B."/>
            <person name="Cannon C."/>
            <person name="Castanera R."/>
            <person name="Culley D."/>
            <person name="Daum C."/>
            <person name="Ezra D."/>
            <person name="Gonzalez J."/>
            <person name="Henrissat B."/>
            <person name="Kuo A."/>
            <person name="Liang C."/>
            <person name="Lipzen A."/>
            <person name="Lutzoni F."/>
            <person name="Magnuson J."/>
            <person name="Mondo S."/>
            <person name="Nolan M."/>
            <person name="Ohm R."/>
            <person name="Pangilinan J."/>
            <person name="Park H.-J."/>
            <person name="Ramirez L."/>
            <person name="Alfaro M."/>
            <person name="Sun H."/>
            <person name="Tritt A."/>
            <person name="Yoshinaga Y."/>
            <person name="Zwiers L.-H."/>
            <person name="Turgeon B."/>
            <person name="Goodwin S."/>
            <person name="Spatafora J."/>
            <person name="Crous P."/>
            <person name="Grigoriev I."/>
        </authorList>
    </citation>
    <scope>NUCLEOTIDE SEQUENCE</scope>
    <source>
        <strain evidence="1">CBS 122681</strain>
    </source>
</reference>
<accession>A0A6A6SS69</accession>
<keyword evidence="2" id="KW-1185">Reference proteome</keyword>
<dbReference type="PANTHER" id="PTHR38795:SF1">
    <property type="entry name" value="DUF6604 DOMAIN-CONTAINING PROTEIN"/>
    <property type="match status" value="1"/>
</dbReference>
<dbReference type="OrthoDB" id="5238236at2759"/>
<name>A0A6A6SS69_9PLEO</name>
<proteinExistence type="predicted"/>
<evidence type="ECO:0000313" key="1">
    <source>
        <dbReference type="EMBL" id="KAF2650569.1"/>
    </source>
</evidence>
<evidence type="ECO:0000313" key="2">
    <source>
        <dbReference type="Proteomes" id="UP000799324"/>
    </source>
</evidence>
<gene>
    <name evidence="1" type="ORF">K491DRAFT_126089</name>
</gene>
<dbReference type="AlphaFoldDB" id="A0A6A6SS69"/>
<dbReference type="EMBL" id="MU004450">
    <property type="protein sequence ID" value="KAF2650569.1"/>
    <property type="molecule type" value="Genomic_DNA"/>
</dbReference>
<dbReference type="PANTHER" id="PTHR38795">
    <property type="entry name" value="DUF6604 DOMAIN-CONTAINING PROTEIN"/>
    <property type="match status" value="1"/>
</dbReference>